<accession>A0A4U5N0Z9</accession>
<dbReference type="Proteomes" id="UP000298663">
    <property type="component" value="Unassembled WGS sequence"/>
</dbReference>
<evidence type="ECO:0000313" key="2">
    <source>
        <dbReference type="EMBL" id="TKR76017.1"/>
    </source>
</evidence>
<dbReference type="EMBL" id="AZBU02000005">
    <property type="protein sequence ID" value="TKR76017.1"/>
    <property type="molecule type" value="Genomic_DNA"/>
</dbReference>
<organism evidence="2 3">
    <name type="scientific">Steinernema carpocapsae</name>
    <name type="common">Entomopathogenic nematode</name>
    <dbReference type="NCBI Taxonomy" id="34508"/>
    <lineage>
        <taxon>Eukaryota</taxon>
        <taxon>Metazoa</taxon>
        <taxon>Ecdysozoa</taxon>
        <taxon>Nematoda</taxon>
        <taxon>Chromadorea</taxon>
        <taxon>Rhabditida</taxon>
        <taxon>Tylenchina</taxon>
        <taxon>Panagrolaimomorpha</taxon>
        <taxon>Strongyloidoidea</taxon>
        <taxon>Steinernematidae</taxon>
        <taxon>Steinernema</taxon>
    </lineage>
</organism>
<feature type="compositionally biased region" description="Low complexity" evidence="1">
    <location>
        <begin position="79"/>
        <end position="89"/>
    </location>
</feature>
<keyword evidence="3" id="KW-1185">Reference proteome</keyword>
<feature type="region of interest" description="Disordered" evidence="1">
    <location>
        <begin position="1"/>
        <end position="134"/>
    </location>
</feature>
<feature type="compositionally biased region" description="Low complexity" evidence="1">
    <location>
        <begin position="48"/>
        <end position="57"/>
    </location>
</feature>
<name>A0A4U5N0Z9_STECR</name>
<comment type="caution">
    <text evidence="2">The sequence shown here is derived from an EMBL/GenBank/DDBJ whole genome shotgun (WGS) entry which is preliminary data.</text>
</comment>
<reference evidence="2 3" key="2">
    <citation type="journal article" date="2019" name="G3 (Bethesda)">
        <title>Hybrid Assembly of the Genome of the Entomopathogenic Nematode Steinernema carpocapsae Identifies the X-Chromosome.</title>
        <authorList>
            <person name="Serra L."/>
            <person name="Macchietto M."/>
            <person name="Macias-Munoz A."/>
            <person name="McGill C.J."/>
            <person name="Rodriguez I.M."/>
            <person name="Rodriguez B."/>
            <person name="Murad R."/>
            <person name="Mortazavi A."/>
        </authorList>
    </citation>
    <scope>NUCLEOTIDE SEQUENCE [LARGE SCALE GENOMIC DNA]</scope>
    <source>
        <strain evidence="2 3">ALL</strain>
    </source>
</reference>
<evidence type="ECO:0000256" key="1">
    <source>
        <dbReference type="SAM" id="MobiDB-lite"/>
    </source>
</evidence>
<gene>
    <name evidence="2" type="ORF">L596_017226</name>
</gene>
<sequence>MPSEPPARRILTPRTRRPPNRYSPSPIGKGDKFALSTEPLNPDCLEMRTTQQTQTSQRRSETSRVSRKARKRREVCHQPRCPGRAPAAAPERDHHAAPSRPIATAPNPLAARTPRAPTTPAASFHTKGLRRGPA</sequence>
<proteinExistence type="predicted"/>
<protein>
    <submittedName>
        <fullName evidence="2">Uncharacterized protein</fullName>
    </submittedName>
</protein>
<feature type="compositionally biased region" description="Low complexity" evidence="1">
    <location>
        <begin position="103"/>
        <end position="122"/>
    </location>
</feature>
<reference evidence="2 3" key="1">
    <citation type="journal article" date="2015" name="Genome Biol.">
        <title>Comparative genomics of Steinernema reveals deeply conserved gene regulatory networks.</title>
        <authorList>
            <person name="Dillman A.R."/>
            <person name="Macchietto M."/>
            <person name="Porter C.F."/>
            <person name="Rogers A."/>
            <person name="Williams B."/>
            <person name="Antoshechkin I."/>
            <person name="Lee M.M."/>
            <person name="Goodwin Z."/>
            <person name="Lu X."/>
            <person name="Lewis E.E."/>
            <person name="Goodrich-Blair H."/>
            <person name="Stock S.P."/>
            <person name="Adams B.J."/>
            <person name="Sternberg P.W."/>
            <person name="Mortazavi A."/>
        </authorList>
    </citation>
    <scope>NUCLEOTIDE SEQUENCE [LARGE SCALE GENOMIC DNA]</scope>
    <source>
        <strain evidence="2 3">ALL</strain>
    </source>
</reference>
<evidence type="ECO:0000313" key="3">
    <source>
        <dbReference type="Proteomes" id="UP000298663"/>
    </source>
</evidence>
<feature type="compositionally biased region" description="Basic residues" evidence="1">
    <location>
        <begin position="65"/>
        <end position="74"/>
    </location>
</feature>
<dbReference type="AlphaFoldDB" id="A0A4U5N0Z9"/>